<comment type="caution">
    <text evidence="1">The sequence shown here is derived from an EMBL/GenBank/DDBJ whole genome shotgun (WGS) entry which is preliminary data.</text>
</comment>
<keyword evidence="2" id="KW-1185">Reference proteome</keyword>
<evidence type="ECO:0000313" key="1">
    <source>
        <dbReference type="EMBL" id="GHA25789.1"/>
    </source>
</evidence>
<evidence type="ECO:0000313" key="2">
    <source>
        <dbReference type="Proteomes" id="UP000610456"/>
    </source>
</evidence>
<dbReference type="Proteomes" id="UP000610456">
    <property type="component" value="Unassembled WGS sequence"/>
</dbReference>
<reference evidence="1" key="2">
    <citation type="submission" date="2020-09" db="EMBL/GenBank/DDBJ databases">
        <authorList>
            <person name="Sun Q."/>
            <person name="Kim S."/>
        </authorList>
    </citation>
    <scope>NUCLEOTIDE SEQUENCE</scope>
    <source>
        <strain evidence="1">KCTC 12719</strain>
    </source>
</reference>
<sequence length="81" mass="9552">MELKENYYLAKETLQFPVRYDKKGQTIWDANNMMICDIRGWGKIQFLRVPEKRQDEIGELIADLLNDFLVGKGKALEELFI</sequence>
<dbReference type="AlphaFoldDB" id="A0A918S6W9"/>
<gene>
    <name evidence="1" type="ORF">GCM10007103_03800</name>
</gene>
<name>A0A918S6W9_9FLAO</name>
<reference evidence="1" key="1">
    <citation type="journal article" date="2014" name="Int. J. Syst. Evol. Microbiol.">
        <title>Complete genome sequence of Corynebacterium casei LMG S-19264T (=DSM 44701T), isolated from a smear-ripened cheese.</title>
        <authorList>
            <consortium name="US DOE Joint Genome Institute (JGI-PGF)"/>
            <person name="Walter F."/>
            <person name="Albersmeier A."/>
            <person name="Kalinowski J."/>
            <person name="Ruckert C."/>
        </authorList>
    </citation>
    <scope>NUCLEOTIDE SEQUENCE</scope>
    <source>
        <strain evidence="1">KCTC 12719</strain>
    </source>
</reference>
<proteinExistence type="predicted"/>
<dbReference type="RefSeq" id="WP_189602938.1">
    <property type="nucleotide sequence ID" value="NZ_BMXB01000001.1"/>
</dbReference>
<accession>A0A918S6W9</accession>
<organism evidence="1 2">
    <name type="scientific">Salinimicrobium marinum</name>
    <dbReference type="NCBI Taxonomy" id="680283"/>
    <lineage>
        <taxon>Bacteria</taxon>
        <taxon>Pseudomonadati</taxon>
        <taxon>Bacteroidota</taxon>
        <taxon>Flavobacteriia</taxon>
        <taxon>Flavobacteriales</taxon>
        <taxon>Flavobacteriaceae</taxon>
        <taxon>Salinimicrobium</taxon>
    </lineage>
</organism>
<dbReference type="EMBL" id="BMXB01000001">
    <property type="protein sequence ID" value="GHA25789.1"/>
    <property type="molecule type" value="Genomic_DNA"/>
</dbReference>
<protein>
    <submittedName>
        <fullName evidence="1">Uncharacterized protein</fullName>
    </submittedName>
</protein>